<dbReference type="AlphaFoldDB" id="A0AAW2YJZ6"/>
<feature type="transmembrane region" description="Helical" evidence="2">
    <location>
        <begin position="97"/>
        <end position="116"/>
    </location>
</feature>
<keyword evidence="2" id="KW-0472">Membrane</keyword>
<dbReference type="Pfam" id="PF05439">
    <property type="entry name" value="JTB"/>
    <property type="match status" value="1"/>
</dbReference>
<accession>A0AAW2YJZ6</accession>
<organism evidence="4 5">
    <name type="scientific">Acrasis kona</name>
    <dbReference type="NCBI Taxonomy" id="1008807"/>
    <lineage>
        <taxon>Eukaryota</taxon>
        <taxon>Discoba</taxon>
        <taxon>Heterolobosea</taxon>
        <taxon>Tetramitia</taxon>
        <taxon>Eutetramitia</taxon>
        <taxon>Acrasidae</taxon>
        <taxon>Acrasis</taxon>
    </lineage>
</organism>
<evidence type="ECO:0000256" key="2">
    <source>
        <dbReference type="SAM" id="Phobius"/>
    </source>
</evidence>
<feature type="signal peptide" evidence="3">
    <location>
        <begin position="1"/>
        <end position="25"/>
    </location>
</feature>
<feature type="compositionally biased region" description="Polar residues" evidence="1">
    <location>
        <begin position="134"/>
        <end position="146"/>
    </location>
</feature>
<keyword evidence="3" id="KW-0732">Signal</keyword>
<keyword evidence="2" id="KW-0812">Transmembrane</keyword>
<evidence type="ECO:0000313" key="4">
    <source>
        <dbReference type="EMBL" id="KAL0477409.1"/>
    </source>
</evidence>
<name>A0AAW2YJZ6_9EUKA</name>
<sequence length="153" mass="17746">MVNYSFFTVLVVFSAILIFSSPTNGSTLDNIHHENCTVIEQCRLCDIGDKHEICTEGSDSYYQLLECIDDGTNKDKYQMRRKCTPDIYYTNSSLKNFFLFEGALMTTFLMFGYLYIRRKRFLLSQQELRYQRLTTSITPTQGNQDSSDSDNEA</sequence>
<comment type="caution">
    <text evidence="4">The sequence shown here is derived from an EMBL/GenBank/DDBJ whole genome shotgun (WGS) entry which is preliminary data.</text>
</comment>
<keyword evidence="5" id="KW-1185">Reference proteome</keyword>
<feature type="chain" id="PRO_5043878906" evidence="3">
    <location>
        <begin position="26"/>
        <end position="153"/>
    </location>
</feature>
<protein>
    <submittedName>
        <fullName evidence="4">Uncharacterized protein</fullName>
    </submittedName>
</protein>
<keyword evidence="2" id="KW-1133">Transmembrane helix</keyword>
<feature type="region of interest" description="Disordered" evidence="1">
    <location>
        <begin position="134"/>
        <end position="153"/>
    </location>
</feature>
<evidence type="ECO:0000313" key="5">
    <source>
        <dbReference type="Proteomes" id="UP001431209"/>
    </source>
</evidence>
<reference evidence="4 5" key="1">
    <citation type="submission" date="2024-03" db="EMBL/GenBank/DDBJ databases">
        <title>The Acrasis kona genome and developmental transcriptomes reveal deep origins of eukaryotic multicellular pathways.</title>
        <authorList>
            <person name="Sheikh S."/>
            <person name="Fu C.-J."/>
            <person name="Brown M.W."/>
            <person name="Baldauf S.L."/>
        </authorList>
    </citation>
    <scope>NUCLEOTIDE SEQUENCE [LARGE SCALE GENOMIC DNA]</scope>
    <source>
        <strain evidence="4 5">ATCC MYA-3509</strain>
    </source>
</reference>
<dbReference type="EMBL" id="JAOPGA020000167">
    <property type="protein sequence ID" value="KAL0477409.1"/>
    <property type="molecule type" value="Genomic_DNA"/>
</dbReference>
<gene>
    <name evidence="4" type="ORF">AKO1_005818</name>
</gene>
<evidence type="ECO:0000256" key="1">
    <source>
        <dbReference type="SAM" id="MobiDB-lite"/>
    </source>
</evidence>
<evidence type="ECO:0000256" key="3">
    <source>
        <dbReference type="SAM" id="SignalP"/>
    </source>
</evidence>
<dbReference type="Proteomes" id="UP001431209">
    <property type="component" value="Unassembled WGS sequence"/>
</dbReference>
<proteinExistence type="predicted"/>
<dbReference type="GO" id="GO:0016020">
    <property type="term" value="C:membrane"/>
    <property type="evidence" value="ECO:0007669"/>
    <property type="project" value="InterPro"/>
</dbReference>
<dbReference type="InterPro" id="IPR008657">
    <property type="entry name" value="JTB"/>
</dbReference>